<keyword evidence="4" id="KW-1185">Reference proteome</keyword>
<reference evidence="3 4" key="1">
    <citation type="journal article" date="2013" name="Int. J. Syst. Evol. Microbiol.">
        <title>Aquimarina gracilis sp. nov., isolated from the gut microflora of a mussel, Mytilus coruscus, and emended description of Aquimarina spongiae.</title>
        <authorList>
            <person name="Park S.C."/>
            <person name="Choe H.N."/>
            <person name="Baik K.S."/>
            <person name="Seong C.N."/>
        </authorList>
    </citation>
    <scope>NUCLEOTIDE SEQUENCE [LARGE SCALE GENOMIC DNA]</scope>
    <source>
        <strain evidence="3 4">PSC32</strain>
    </source>
</reference>
<sequence length="176" mass="20289">MKYLVVLIMATSSMHSQTIFDFNANSDIQYWRIVDDIVMGGRSSGTFDLSEDGFGIFKGTVSLENNGGFSSVRYQFTQKSIKEYTAIKILLKGDGKKYQFRIKPSTTIYYSYVYPFKTSGEWQEIKIPLKDMYPAFRGRRLNQPNFSGAYIEQIVFLIGNKKAEDFMLLIDKIELQ</sequence>
<evidence type="ECO:0000259" key="2">
    <source>
        <dbReference type="Pfam" id="PF08547"/>
    </source>
</evidence>
<evidence type="ECO:0000313" key="3">
    <source>
        <dbReference type="EMBL" id="MEB3346149.1"/>
    </source>
</evidence>
<dbReference type="RefSeq" id="WP_324180174.1">
    <property type="nucleotide sequence ID" value="NZ_BAABAW010000006.1"/>
</dbReference>
<dbReference type="PANTHER" id="PTHR13194">
    <property type="entry name" value="COMPLEX I INTERMEDIATE-ASSOCIATED PROTEIN 30"/>
    <property type="match status" value="1"/>
</dbReference>
<dbReference type="Gene3D" id="2.60.120.430">
    <property type="entry name" value="Galactose-binding lectin"/>
    <property type="match status" value="1"/>
</dbReference>
<dbReference type="EMBL" id="JAYKLX010000005">
    <property type="protein sequence ID" value="MEB3346149.1"/>
    <property type="molecule type" value="Genomic_DNA"/>
</dbReference>
<proteinExistence type="inferred from homology"/>
<comment type="caution">
    <text evidence="3">The sequence shown here is derived from an EMBL/GenBank/DDBJ whole genome shotgun (WGS) entry which is preliminary data.</text>
</comment>
<dbReference type="InterPro" id="IPR008979">
    <property type="entry name" value="Galactose-bd-like_sf"/>
</dbReference>
<organism evidence="3 4">
    <name type="scientific">Aquimarina gracilis</name>
    <dbReference type="NCBI Taxonomy" id="874422"/>
    <lineage>
        <taxon>Bacteria</taxon>
        <taxon>Pseudomonadati</taxon>
        <taxon>Bacteroidota</taxon>
        <taxon>Flavobacteriia</taxon>
        <taxon>Flavobacteriales</taxon>
        <taxon>Flavobacteriaceae</taxon>
        <taxon>Aquimarina</taxon>
    </lineage>
</organism>
<gene>
    <name evidence="3" type="ORF">U6A24_11795</name>
</gene>
<dbReference type="Proteomes" id="UP001327027">
    <property type="component" value="Unassembled WGS sequence"/>
</dbReference>
<dbReference type="Pfam" id="PF08547">
    <property type="entry name" value="CIA30"/>
    <property type="match status" value="1"/>
</dbReference>
<name>A0ABU5ZW97_9FLAO</name>
<evidence type="ECO:0000313" key="4">
    <source>
        <dbReference type="Proteomes" id="UP001327027"/>
    </source>
</evidence>
<feature type="domain" description="NADH:ubiquinone oxidoreductase intermediate-associated protein 30" evidence="2">
    <location>
        <begin position="20"/>
        <end position="170"/>
    </location>
</feature>
<dbReference type="InterPro" id="IPR013857">
    <property type="entry name" value="NADH-UbQ_OxRdtase-assoc_prot30"/>
</dbReference>
<dbReference type="InterPro" id="IPR039131">
    <property type="entry name" value="NDUFAF1"/>
</dbReference>
<evidence type="ECO:0000256" key="1">
    <source>
        <dbReference type="ARBA" id="ARBA00007884"/>
    </source>
</evidence>
<dbReference type="PANTHER" id="PTHR13194:SF19">
    <property type="entry name" value="NAD(P)-BINDING ROSSMANN-FOLD SUPERFAMILY PROTEIN"/>
    <property type="match status" value="1"/>
</dbReference>
<dbReference type="SUPFAM" id="SSF49785">
    <property type="entry name" value="Galactose-binding domain-like"/>
    <property type="match status" value="1"/>
</dbReference>
<comment type="similarity">
    <text evidence="1">Belongs to the CIA30 family.</text>
</comment>
<accession>A0ABU5ZW97</accession>
<protein>
    <submittedName>
        <fullName evidence="3">CIA30 family protein</fullName>
    </submittedName>
</protein>